<feature type="region of interest" description="Disordered" evidence="1">
    <location>
        <begin position="442"/>
        <end position="463"/>
    </location>
</feature>
<dbReference type="InterPro" id="IPR035914">
    <property type="entry name" value="Sperma_CUB_dom_sf"/>
</dbReference>
<dbReference type="KEGG" id="cvn:111102930"/>
<dbReference type="CDD" id="cd22823">
    <property type="entry name" value="Gal_Rha_Lectin"/>
    <property type="match status" value="1"/>
</dbReference>
<feature type="compositionally biased region" description="Low complexity" evidence="1">
    <location>
        <begin position="302"/>
        <end position="414"/>
    </location>
</feature>
<dbReference type="AlphaFoldDB" id="A0A8B8ANA7"/>
<feature type="signal peptide" evidence="3">
    <location>
        <begin position="1"/>
        <end position="26"/>
    </location>
</feature>
<reference evidence="5" key="1">
    <citation type="submission" date="2025-08" db="UniProtKB">
        <authorList>
            <consortium name="RefSeq"/>
        </authorList>
    </citation>
    <scope>IDENTIFICATION</scope>
    <source>
        <tissue evidence="5">Whole sample</tissue>
    </source>
</reference>
<keyword evidence="2" id="KW-1133">Transmembrane helix</keyword>
<gene>
    <name evidence="5" type="primary">LOC111102930</name>
</gene>
<feature type="compositionally biased region" description="Basic residues" evidence="1">
    <location>
        <begin position="629"/>
        <end position="643"/>
    </location>
</feature>
<dbReference type="OrthoDB" id="6154580at2759"/>
<dbReference type="SUPFAM" id="SSF49854">
    <property type="entry name" value="Spermadhesin, CUB domain"/>
    <property type="match status" value="1"/>
</dbReference>
<evidence type="ECO:0000313" key="5">
    <source>
        <dbReference type="RefSeq" id="XP_022291589.1"/>
    </source>
</evidence>
<sequence length="694" mass="75871">MKGEDVWLLLLISVVINTDINTGVNGSLELKTYTACYGILGLQNFLQPSCPGGQKIAVRAVYSLAKYKSSGCPQEQTPVNNSAACCVFDQDDCSYLYDSGSYRSYYQVCNGKTSCLIQVSWIQTPASCNRSLYIERTHYMKMDYYCISDQAVDPCSDLTSSDSPTFFWNSGYPAEIATIGTSCSCSVELSCDTTVQITALDLQLKNAGDCKQSIQITDGNSSATFECSSSNDFLPQLLYTSSGYFLTINFVNNLSTTGGKFFIQIQGSNPTGDITLSCGASALTVPSVDVSSLPTCPVDGETTTTDIPTTSTQTSTVPTVSSTTDDLTTSTVPPISSTTDGSTTSTQSSTTDTTLSSTESSNISSTSYSSTTEASTALTETTSPSTPMSSTQSSNDSSTLESSTLSYEASSTASPTSTDMTQDLNVTAFNSSDMTPEFTTLSWTSTENNSNTSVVNSSDQPASAEKTSDFVIPVVMGVVILAIVALLLFYRDRLKDCFCKKKKEEKEEIENNNDDENPLFQINIGEHTRFQSLPPLRHDFKLPHTDIDTPRPLTRDHELYIKAQKKHENRLRDKSWRKENREEIETQESRKHKTKETNIEQENKLIPLNGFPSLEMQGQQNSSEASRKQTGKKKKSKKGRGRNKVTQGNDVTPIVKELTPSSLSFSYTDRRPSVTLDISDSEGILQKTVHFDNV</sequence>
<keyword evidence="2" id="KW-0812">Transmembrane</keyword>
<dbReference type="Proteomes" id="UP000694844">
    <property type="component" value="Chromosome 7"/>
</dbReference>
<evidence type="ECO:0000256" key="2">
    <source>
        <dbReference type="SAM" id="Phobius"/>
    </source>
</evidence>
<evidence type="ECO:0000256" key="1">
    <source>
        <dbReference type="SAM" id="MobiDB-lite"/>
    </source>
</evidence>
<feature type="transmembrane region" description="Helical" evidence="2">
    <location>
        <begin position="470"/>
        <end position="490"/>
    </location>
</feature>
<evidence type="ECO:0000256" key="3">
    <source>
        <dbReference type="SAM" id="SignalP"/>
    </source>
</evidence>
<protein>
    <submittedName>
        <fullName evidence="5">Uncharacterized protein LOC111102930 isoform X1</fullName>
    </submittedName>
</protein>
<feature type="compositionally biased region" description="Low complexity" evidence="1">
    <location>
        <begin position="442"/>
        <end position="458"/>
    </location>
</feature>
<keyword evidence="4" id="KW-1185">Reference proteome</keyword>
<accession>A0A8B8ANA7</accession>
<feature type="region of interest" description="Disordered" evidence="1">
    <location>
        <begin position="290"/>
        <end position="422"/>
    </location>
</feature>
<feature type="chain" id="PRO_5033980445" evidence="3">
    <location>
        <begin position="27"/>
        <end position="694"/>
    </location>
</feature>
<keyword evidence="2" id="KW-0472">Membrane</keyword>
<feature type="region of interest" description="Disordered" evidence="1">
    <location>
        <begin position="581"/>
        <end position="654"/>
    </location>
</feature>
<organism evidence="4 5">
    <name type="scientific">Crassostrea virginica</name>
    <name type="common">Eastern oyster</name>
    <dbReference type="NCBI Taxonomy" id="6565"/>
    <lineage>
        <taxon>Eukaryota</taxon>
        <taxon>Metazoa</taxon>
        <taxon>Spiralia</taxon>
        <taxon>Lophotrochozoa</taxon>
        <taxon>Mollusca</taxon>
        <taxon>Bivalvia</taxon>
        <taxon>Autobranchia</taxon>
        <taxon>Pteriomorphia</taxon>
        <taxon>Ostreida</taxon>
        <taxon>Ostreoidea</taxon>
        <taxon>Ostreidae</taxon>
        <taxon>Crassostrea</taxon>
    </lineage>
</organism>
<evidence type="ECO:0000313" key="4">
    <source>
        <dbReference type="Proteomes" id="UP000694844"/>
    </source>
</evidence>
<feature type="compositionally biased region" description="Basic and acidic residues" evidence="1">
    <location>
        <begin position="581"/>
        <end position="603"/>
    </location>
</feature>
<dbReference type="GeneID" id="111102930"/>
<keyword evidence="3" id="KW-0732">Signal</keyword>
<proteinExistence type="predicted"/>
<name>A0A8B8ANA7_CRAVI</name>
<dbReference type="RefSeq" id="XP_022291589.1">
    <property type="nucleotide sequence ID" value="XM_022435881.1"/>
</dbReference>